<evidence type="ECO:0000313" key="2">
    <source>
        <dbReference type="Proteomes" id="UP000828390"/>
    </source>
</evidence>
<gene>
    <name evidence="1" type="ORF">DPMN_121399</name>
</gene>
<comment type="caution">
    <text evidence="1">The sequence shown here is derived from an EMBL/GenBank/DDBJ whole genome shotgun (WGS) entry which is preliminary data.</text>
</comment>
<reference evidence="1" key="1">
    <citation type="journal article" date="2019" name="bioRxiv">
        <title>The Genome of the Zebra Mussel, Dreissena polymorpha: A Resource for Invasive Species Research.</title>
        <authorList>
            <person name="McCartney M.A."/>
            <person name="Auch B."/>
            <person name="Kono T."/>
            <person name="Mallez S."/>
            <person name="Zhang Y."/>
            <person name="Obille A."/>
            <person name="Becker A."/>
            <person name="Abrahante J.E."/>
            <person name="Garbe J."/>
            <person name="Badalamenti J.P."/>
            <person name="Herman A."/>
            <person name="Mangelson H."/>
            <person name="Liachko I."/>
            <person name="Sullivan S."/>
            <person name="Sone E.D."/>
            <person name="Koren S."/>
            <person name="Silverstein K.A.T."/>
            <person name="Beckman K.B."/>
            <person name="Gohl D.M."/>
        </authorList>
    </citation>
    <scope>NUCLEOTIDE SEQUENCE</scope>
    <source>
        <strain evidence="1">Duluth1</strain>
        <tissue evidence="1">Whole animal</tissue>
    </source>
</reference>
<proteinExistence type="predicted"/>
<reference evidence="1" key="2">
    <citation type="submission" date="2020-11" db="EMBL/GenBank/DDBJ databases">
        <authorList>
            <person name="McCartney M.A."/>
            <person name="Auch B."/>
            <person name="Kono T."/>
            <person name="Mallez S."/>
            <person name="Becker A."/>
            <person name="Gohl D.M."/>
            <person name="Silverstein K.A.T."/>
            <person name="Koren S."/>
            <person name="Bechman K.B."/>
            <person name="Herman A."/>
            <person name="Abrahante J.E."/>
            <person name="Garbe J."/>
        </authorList>
    </citation>
    <scope>NUCLEOTIDE SEQUENCE</scope>
    <source>
        <strain evidence="1">Duluth1</strain>
        <tissue evidence="1">Whole animal</tissue>
    </source>
</reference>
<sequence length="94" mass="11028">MISFVEKARTQGMITLNERITQSKDRLAYLIDVFLFSSDDIDLNCEVLTWPKRINPVFDRNEEVSDRYCLYPFMPSGLSHPSKLDQFFSKIMDV</sequence>
<dbReference type="AlphaFoldDB" id="A0A9D4GMQ7"/>
<protein>
    <submittedName>
        <fullName evidence="1">Uncharacterized protein</fullName>
    </submittedName>
</protein>
<accession>A0A9D4GMQ7</accession>
<name>A0A9D4GMQ7_DREPO</name>
<keyword evidence="2" id="KW-1185">Reference proteome</keyword>
<dbReference type="EMBL" id="JAIWYP010000005">
    <property type="protein sequence ID" value="KAH3819657.1"/>
    <property type="molecule type" value="Genomic_DNA"/>
</dbReference>
<dbReference type="Proteomes" id="UP000828390">
    <property type="component" value="Unassembled WGS sequence"/>
</dbReference>
<evidence type="ECO:0000313" key="1">
    <source>
        <dbReference type="EMBL" id="KAH3819657.1"/>
    </source>
</evidence>
<organism evidence="1 2">
    <name type="scientific">Dreissena polymorpha</name>
    <name type="common">Zebra mussel</name>
    <name type="synonym">Mytilus polymorpha</name>
    <dbReference type="NCBI Taxonomy" id="45954"/>
    <lineage>
        <taxon>Eukaryota</taxon>
        <taxon>Metazoa</taxon>
        <taxon>Spiralia</taxon>
        <taxon>Lophotrochozoa</taxon>
        <taxon>Mollusca</taxon>
        <taxon>Bivalvia</taxon>
        <taxon>Autobranchia</taxon>
        <taxon>Heteroconchia</taxon>
        <taxon>Euheterodonta</taxon>
        <taxon>Imparidentia</taxon>
        <taxon>Neoheterodontei</taxon>
        <taxon>Myida</taxon>
        <taxon>Dreissenoidea</taxon>
        <taxon>Dreissenidae</taxon>
        <taxon>Dreissena</taxon>
    </lineage>
</organism>